<dbReference type="RefSeq" id="WP_256404054.1">
    <property type="nucleotide sequence ID" value="NZ_CP187151.1"/>
</dbReference>
<evidence type="ECO:0000256" key="1">
    <source>
        <dbReference type="SAM" id="Phobius"/>
    </source>
</evidence>
<proteinExistence type="predicted"/>
<dbReference type="EMBL" id="JBHUDL010000010">
    <property type="protein sequence ID" value="MFD1633786.1"/>
    <property type="molecule type" value="Genomic_DNA"/>
</dbReference>
<gene>
    <name evidence="2" type="ORF">ACFSBJ_08580</name>
</gene>
<accession>A0ABD6D0H5</accession>
<organism evidence="2 3">
    <name type="scientific">Haloplanus ruber</name>
    <dbReference type="NCBI Taxonomy" id="869892"/>
    <lineage>
        <taxon>Archaea</taxon>
        <taxon>Methanobacteriati</taxon>
        <taxon>Methanobacteriota</taxon>
        <taxon>Stenosarchaea group</taxon>
        <taxon>Halobacteria</taxon>
        <taxon>Halobacteriales</taxon>
        <taxon>Haloferacaceae</taxon>
        <taxon>Haloplanus</taxon>
    </lineage>
</organism>
<keyword evidence="1" id="KW-1133">Transmembrane helix</keyword>
<evidence type="ECO:0000313" key="2">
    <source>
        <dbReference type="EMBL" id="MFD1633786.1"/>
    </source>
</evidence>
<comment type="caution">
    <text evidence="2">The sequence shown here is derived from an EMBL/GenBank/DDBJ whole genome shotgun (WGS) entry which is preliminary data.</text>
</comment>
<evidence type="ECO:0000313" key="3">
    <source>
        <dbReference type="Proteomes" id="UP001597075"/>
    </source>
</evidence>
<keyword evidence="1" id="KW-0812">Transmembrane</keyword>
<dbReference type="Proteomes" id="UP001597075">
    <property type="component" value="Unassembled WGS sequence"/>
</dbReference>
<keyword evidence="1" id="KW-0472">Membrane</keyword>
<keyword evidence="3" id="KW-1185">Reference proteome</keyword>
<reference evidence="2 3" key="1">
    <citation type="journal article" date="2019" name="Int. J. Syst. Evol. Microbiol.">
        <title>The Global Catalogue of Microorganisms (GCM) 10K type strain sequencing project: providing services to taxonomists for standard genome sequencing and annotation.</title>
        <authorList>
            <consortium name="The Broad Institute Genomics Platform"/>
            <consortium name="The Broad Institute Genome Sequencing Center for Infectious Disease"/>
            <person name="Wu L."/>
            <person name="Ma J."/>
        </authorList>
    </citation>
    <scope>NUCLEOTIDE SEQUENCE [LARGE SCALE GENOMIC DNA]</scope>
    <source>
        <strain evidence="2 3">CGMCC 1.10594</strain>
    </source>
</reference>
<dbReference type="AlphaFoldDB" id="A0ABD6D0H5"/>
<feature type="transmembrane region" description="Helical" evidence="1">
    <location>
        <begin position="31"/>
        <end position="51"/>
    </location>
</feature>
<sequence length="57" mass="5805">MASAERLSWALLAAAVPTAIALAFTPANRYAWLVVGMGTLLGCLPAAYLLVGTVAEG</sequence>
<name>A0ABD6D0H5_9EURY</name>
<protein>
    <submittedName>
        <fullName evidence="2">Uncharacterized protein</fullName>
    </submittedName>
</protein>